<dbReference type="EMBL" id="LAZR01061495">
    <property type="protein sequence ID" value="KKK63477.1"/>
    <property type="molecule type" value="Genomic_DNA"/>
</dbReference>
<organism evidence="1">
    <name type="scientific">marine sediment metagenome</name>
    <dbReference type="NCBI Taxonomy" id="412755"/>
    <lineage>
        <taxon>unclassified sequences</taxon>
        <taxon>metagenomes</taxon>
        <taxon>ecological metagenomes</taxon>
    </lineage>
</organism>
<name>A0A0F8X319_9ZZZZ</name>
<reference evidence="1" key="1">
    <citation type="journal article" date="2015" name="Nature">
        <title>Complex archaea that bridge the gap between prokaryotes and eukaryotes.</title>
        <authorList>
            <person name="Spang A."/>
            <person name="Saw J.H."/>
            <person name="Jorgensen S.L."/>
            <person name="Zaremba-Niedzwiedzka K."/>
            <person name="Martijn J."/>
            <person name="Lind A.E."/>
            <person name="van Eijk R."/>
            <person name="Schleper C."/>
            <person name="Guy L."/>
            <person name="Ettema T.J."/>
        </authorList>
    </citation>
    <scope>NUCLEOTIDE SEQUENCE</scope>
</reference>
<protein>
    <submittedName>
        <fullName evidence="1">Uncharacterized protein</fullName>
    </submittedName>
</protein>
<sequence length="96" mass="10071">MIHVKVTGQVKEHLRDFGDEIDKVMVKALLNASLALQAEIVTAIVSTSKYGRGGLADSYKVRLLSKGGPVKSAGVFSNSVYARVQDIGTAGIGGPI</sequence>
<gene>
    <name evidence="1" type="ORF">LCGC14_2993890</name>
</gene>
<proteinExistence type="predicted"/>
<feature type="non-terminal residue" evidence="1">
    <location>
        <position position="96"/>
    </location>
</feature>
<comment type="caution">
    <text evidence="1">The sequence shown here is derived from an EMBL/GenBank/DDBJ whole genome shotgun (WGS) entry which is preliminary data.</text>
</comment>
<accession>A0A0F8X319</accession>
<evidence type="ECO:0000313" key="1">
    <source>
        <dbReference type="EMBL" id="KKK63477.1"/>
    </source>
</evidence>
<dbReference type="AlphaFoldDB" id="A0A0F8X319"/>